<feature type="domain" description="Zn(2)-C6 fungal-type" evidence="5">
    <location>
        <begin position="83"/>
        <end position="113"/>
    </location>
</feature>
<reference evidence="6" key="2">
    <citation type="submission" date="2023-05" db="EMBL/GenBank/DDBJ databases">
        <authorList>
            <consortium name="Lawrence Berkeley National Laboratory"/>
            <person name="Steindorff A."/>
            <person name="Hensen N."/>
            <person name="Bonometti L."/>
            <person name="Westerberg I."/>
            <person name="Brannstrom I.O."/>
            <person name="Guillou S."/>
            <person name="Cros-Aarteil S."/>
            <person name="Calhoun S."/>
            <person name="Haridas S."/>
            <person name="Kuo A."/>
            <person name="Mondo S."/>
            <person name="Pangilinan J."/>
            <person name="Riley R."/>
            <person name="Labutti K."/>
            <person name="Andreopoulos B."/>
            <person name="Lipzen A."/>
            <person name="Chen C."/>
            <person name="Yanf M."/>
            <person name="Daum C."/>
            <person name="Ng V."/>
            <person name="Clum A."/>
            <person name="Ohm R."/>
            <person name="Martin F."/>
            <person name="Silar P."/>
            <person name="Natvig D."/>
            <person name="Lalanne C."/>
            <person name="Gautier V."/>
            <person name="Ament-Velasquez S.L."/>
            <person name="Kruys A."/>
            <person name="Hutchinson M.I."/>
            <person name="Powell A.J."/>
            <person name="Barry K."/>
            <person name="Miller A.N."/>
            <person name="Grigoriev I.V."/>
            <person name="Debuchy R."/>
            <person name="Gladieux P."/>
            <person name="Thoren M.H."/>
            <person name="Johannesson H."/>
        </authorList>
    </citation>
    <scope>NUCLEOTIDE SEQUENCE</scope>
    <source>
        <strain evidence="6">CBS 990.96</strain>
    </source>
</reference>
<dbReference type="PANTHER" id="PTHR31001:SF85">
    <property type="entry name" value="ZN(II)2CYS6 TRANSCRIPTION FACTOR (EUROFUNG)"/>
    <property type="match status" value="1"/>
</dbReference>
<dbReference type="SMART" id="SM00066">
    <property type="entry name" value="GAL4"/>
    <property type="match status" value="1"/>
</dbReference>
<comment type="caution">
    <text evidence="6">The sequence shown here is derived from an EMBL/GenBank/DDBJ whole genome shotgun (WGS) entry which is preliminary data.</text>
</comment>
<evidence type="ECO:0000313" key="7">
    <source>
        <dbReference type="Proteomes" id="UP001301958"/>
    </source>
</evidence>
<dbReference type="CDD" id="cd00067">
    <property type="entry name" value="GAL4"/>
    <property type="match status" value="1"/>
</dbReference>
<dbReference type="InterPro" id="IPR036864">
    <property type="entry name" value="Zn2-C6_fun-type_DNA-bd_sf"/>
</dbReference>
<protein>
    <submittedName>
        <fullName evidence="6">Fungal-specific transcription factor domain-containing protein</fullName>
    </submittedName>
</protein>
<dbReference type="Pfam" id="PF04082">
    <property type="entry name" value="Fungal_trans"/>
    <property type="match status" value="1"/>
</dbReference>
<dbReference type="InterPro" id="IPR050613">
    <property type="entry name" value="Sec_Metabolite_Reg"/>
</dbReference>
<dbReference type="Pfam" id="PF00172">
    <property type="entry name" value="Zn_clus"/>
    <property type="match status" value="1"/>
</dbReference>
<feature type="compositionally biased region" description="Low complexity" evidence="4">
    <location>
        <begin position="695"/>
        <end position="706"/>
    </location>
</feature>
<dbReference type="PROSITE" id="PS00463">
    <property type="entry name" value="ZN2_CY6_FUNGAL_1"/>
    <property type="match status" value="1"/>
</dbReference>
<keyword evidence="2" id="KW-0479">Metal-binding</keyword>
<dbReference type="GO" id="GO:0006351">
    <property type="term" value="P:DNA-templated transcription"/>
    <property type="evidence" value="ECO:0007669"/>
    <property type="project" value="InterPro"/>
</dbReference>
<sequence length="770" mass="86708">MTCLIDFGEDMKCDLDGTGEVRDLRLWFFKTIASSGDSKTAKIMMTSPESGSEIRRALVSIAQAPPGGVPAQSHAPRATMTYSCQTCAKRKVKCDKISPRCSTCRKGGFDCLYQAPQPRRRKGKFSVDISLLEKLNQYETILREHNLLPETGHPPPTVTKKPGSLPISEPVSSHWNVAHEPNPEGKLFVGKDGQPRYTDSLLWRKLRDQFGDGLHLTSDDDEDDDAQDGDGDDSELMPDLLPGAFLAVASPICKLTRYHPSHTDAMLLWTIYRENVEPITRIVHVPSTASMVEAVSRQPEISSKAQDCLLFAIYHFAVYSITDEECREKFGAQHSRESLLRRYHHATQQALVNASFLKTTDMTVLQALLLYLLSSVHIYDSHTFWILSGVALRIGQRIGLHRDGEKLGLPPFEVQMRRRIFCQLLPLDGVASHMSGITGVSSIPEGWDTLKPLNINDDQIWPGMTEPPTEQNGATDLIFFLSRLTNAKLITTASKVKDDKTGEELVNQAKAEVEENFIRYCDVLNPLHFITATMARVGVTVMQIRIKLRKIRNHTATSEERRELFHLSMKVLETDIATHSQSAFLKQYQWHVQPFFLWGSWDSLIIVLSALYKNHSGHLQNLLSPAETDDAWKKLEKIYHDHWKELIESKRAVHASFGYLTLRAWDVRQPFLNGIPEPSFITALRGRSIRRQGQTAASSTSSAPSTEFNPHLPVSAETASLQFQTQPKLPTEMELNWTAEEFNFEANAADFDWMFWDQLVAGGGDASSYK</sequence>
<keyword evidence="7" id="KW-1185">Reference proteome</keyword>
<comment type="subcellular location">
    <subcellularLocation>
        <location evidence="1">Nucleus</location>
    </subcellularLocation>
</comment>
<accession>A0AAN7BKQ8</accession>
<evidence type="ECO:0000256" key="3">
    <source>
        <dbReference type="ARBA" id="ARBA00023242"/>
    </source>
</evidence>
<feature type="compositionally biased region" description="Acidic residues" evidence="4">
    <location>
        <begin position="219"/>
        <end position="236"/>
    </location>
</feature>
<name>A0AAN7BKQ8_9PEZI</name>
<reference evidence="6" key="1">
    <citation type="journal article" date="2023" name="Mol. Phylogenet. Evol.">
        <title>Genome-scale phylogeny and comparative genomics of the fungal order Sordariales.</title>
        <authorList>
            <person name="Hensen N."/>
            <person name="Bonometti L."/>
            <person name="Westerberg I."/>
            <person name="Brannstrom I.O."/>
            <person name="Guillou S."/>
            <person name="Cros-Aarteil S."/>
            <person name="Calhoun S."/>
            <person name="Haridas S."/>
            <person name="Kuo A."/>
            <person name="Mondo S."/>
            <person name="Pangilinan J."/>
            <person name="Riley R."/>
            <person name="LaButti K."/>
            <person name="Andreopoulos B."/>
            <person name="Lipzen A."/>
            <person name="Chen C."/>
            <person name="Yan M."/>
            <person name="Daum C."/>
            <person name="Ng V."/>
            <person name="Clum A."/>
            <person name="Steindorff A."/>
            <person name="Ohm R.A."/>
            <person name="Martin F."/>
            <person name="Silar P."/>
            <person name="Natvig D.O."/>
            <person name="Lalanne C."/>
            <person name="Gautier V."/>
            <person name="Ament-Velasquez S.L."/>
            <person name="Kruys A."/>
            <person name="Hutchinson M.I."/>
            <person name="Powell A.J."/>
            <person name="Barry K."/>
            <person name="Miller A.N."/>
            <person name="Grigoriev I.V."/>
            <person name="Debuchy R."/>
            <person name="Gladieux P."/>
            <person name="Hiltunen Thoren M."/>
            <person name="Johannesson H."/>
        </authorList>
    </citation>
    <scope>NUCLEOTIDE SEQUENCE</scope>
    <source>
        <strain evidence="6">CBS 990.96</strain>
    </source>
</reference>
<dbReference type="SUPFAM" id="SSF57701">
    <property type="entry name" value="Zn2/Cys6 DNA-binding domain"/>
    <property type="match status" value="1"/>
</dbReference>
<organism evidence="6 7">
    <name type="scientific">Podospora fimiseda</name>
    <dbReference type="NCBI Taxonomy" id="252190"/>
    <lineage>
        <taxon>Eukaryota</taxon>
        <taxon>Fungi</taxon>
        <taxon>Dikarya</taxon>
        <taxon>Ascomycota</taxon>
        <taxon>Pezizomycotina</taxon>
        <taxon>Sordariomycetes</taxon>
        <taxon>Sordariomycetidae</taxon>
        <taxon>Sordariales</taxon>
        <taxon>Podosporaceae</taxon>
        <taxon>Podospora</taxon>
    </lineage>
</organism>
<dbReference type="GO" id="GO:0003677">
    <property type="term" value="F:DNA binding"/>
    <property type="evidence" value="ECO:0007669"/>
    <property type="project" value="InterPro"/>
</dbReference>
<dbReference type="Proteomes" id="UP001301958">
    <property type="component" value="Unassembled WGS sequence"/>
</dbReference>
<dbReference type="GO" id="GO:0008270">
    <property type="term" value="F:zinc ion binding"/>
    <property type="evidence" value="ECO:0007669"/>
    <property type="project" value="InterPro"/>
</dbReference>
<dbReference type="EMBL" id="MU865376">
    <property type="protein sequence ID" value="KAK4225072.1"/>
    <property type="molecule type" value="Genomic_DNA"/>
</dbReference>
<dbReference type="CDD" id="cd12148">
    <property type="entry name" value="fungal_TF_MHR"/>
    <property type="match status" value="1"/>
</dbReference>
<evidence type="ECO:0000256" key="4">
    <source>
        <dbReference type="SAM" id="MobiDB-lite"/>
    </source>
</evidence>
<dbReference type="GO" id="GO:0005634">
    <property type="term" value="C:nucleus"/>
    <property type="evidence" value="ECO:0007669"/>
    <property type="project" value="UniProtKB-SubCell"/>
</dbReference>
<gene>
    <name evidence="6" type="ORF">QBC38DRAFT_445894</name>
</gene>
<evidence type="ECO:0000256" key="1">
    <source>
        <dbReference type="ARBA" id="ARBA00004123"/>
    </source>
</evidence>
<feature type="region of interest" description="Disordered" evidence="4">
    <location>
        <begin position="214"/>
        <end position="236"/>
    </location>
</feature>
<dbReference type="PANTHER" id="PTHR31001">
    <property type="entry name" value="UNCHARACTERIZED TRANSCRIPTIONAL REGULATORY PROTEIN"/>
    <property type="match status" value="1"/>
</dbReference>
<dbReference type="AlphaFoldDB" id="A0AAN7BKQ8"/>
<dbReference type="Gene3D" id="4.10.240.10">
    <property type="entry name" value="Zn(2)-C6 fungal-type DNA-binding domain"/>
    <property type="match status" value="1"/>
</dbReference>
<keyword evidence="3" id="KW-0539">Nucleus</keyword>
<evidence type="ECO:0000256" key="2">
    <source>
        <dbReference type="ARBA" id="ARBA00022723"/>
    </source>
</evidence>
<dbReference type="PROSITE" id="PS50048">
    <property type="entry name" value="ZN2_CY6_FUNGAL_2"/>
    <property type="match status" value="1"/>
</dbReference>
<dbReference type="GO" id="GO:0000981">
    <property type="term" value="F:DNA-binding transcription factor activity, RNA polymerase II-specific"/>
    <property type="evidence" value="ECO:0007669"/>
    <property type="project" value="InterPro"/>
</dbReference>
<dbReference type="InterPro" id="IPR001138">
    <property type="entry name" value="Zn2Cys6_DnaBD"/>
</dbReference>
<dbReference type="InterPro" id="IPR007219">
    <property type="entry name" value="XnlR_reg_dom"/>
</dbReference>
<feature type="region of interest" description="Disordered" evidence="4">
    <location>
        <begin position="692"/>
        <end position="711"/>
    </location>
</feature>
<evidence type="ECO:0000313" key="6">
    <source>
        <dbReference type="EMBL" id="KAK4225072.1"/>
    </source>
</evidence>
<proteinExistence type="predicted"/>
<evidence type="ECO:0000259" key="5">
    <source>
        <dbReference type="PROSITE" id="PS50048"/>
    </source>
</evidence>